<evidence type="ECO:0000313" key="6">
    <source>
        <dbReference type="EMBL" id="CAD6195050.1"/>
    </source>
</evidence>
<keyword evidence="7" id="KW-1185">Reference proteome</keyword>
<dbReference type="InterPro" id="IPR050897">
    <property type="entry name" value="SMAUG/VTS1_RNA-bind"/>
</dbReference>
<sequence>MMRFGGSTSSAFSTPSTSPDILRAAVTSSSKPEDVATSSATNPTTRRRLPPFDQRVIAQQQQFLASMPRNGLFNDEADLACLGLGTVQQPQHHQMSPWAPAPLINTIHGLGPDTSADQAPLHRRRKDQGESVNDDGFEEENRNHRSKSQRSAFPGMREIPVWLKTLRLHKYTNLFENLSYEQMMALDDAQLEKMQVTAGARKKILQSIDKLKLRAPHLRILEFGLTKQPQNQCLRCAICTVRQMLSSPLKRFEPPTLNELNRRGPASSLEPAAVGDVDCFHVPFFMISDENLTGMLFRMAMLLHALAFPQTQQQPLAELEDEYLLMIFSIFDRIVNSDSFSYAQQRHALVLKKQARRYVCPMELRKHRMGMPHTQQCERCHHVEAVARDRMLEQREKQERQQQQAALMGLTIDPMENGSNQPSLQQWVLFQKYYEMCSVGPDANNEIKQFNDVNEKFAYIQLQHAEQQKAKQSQLPPRNQDPSGKLRMQQNQNLQARTVAKFGGGPRLIPPPPPPQPQPQPQPQLSQMPRRQLQPQQQNIRPQRCPVPVPTPPPPPPPPQNKRPQKENILDLAKIWEPTSEQYPTVSNLPQYRSSTSDASLWPPATIYTSKDLVELQNDGEFGAKSNFSSLADNFVQNLSMSPWTPLSSDVLSNFAVDATSGYSSGCSSSSGDGSSFASGSPRSRSLSGANGVESRPLQSRFDLGNIMLGSHLDAVCRSVVNLDLGVSCTPNSSIM</sequence>
<name>A0A8S1HPJ0_9PELO</name>
<evidence type="ECO:0000256" key="3">
    <source>
        <dbReference type="ARBA" id="ARBA00022884"/>
    </source>
</evidence>
<dbReference type="SMART" id="SM00454">
    <property type="entry name" value="SAM"/>
    <property type="match status" value="1"/>
</dbReference>
<feature type="compositionally biased region" description="Polar residues" evidence="4">
    <location>
        <begin position="26"/>
        <end position="44"/>
    </location>
</feature>
<dbReference type="GO" id="GO:0000932">
    <property type="term" value="C:P-body"/>
    <property type="evidence" value="ECO:0007669"/>
    <property type="project" value="TreeGrafter"/>
</dbReference>
<evidence type="ECO:0000259" key="5">
    <source>
        <dbReference type="SMART" id="SM00454"/>
    </source>
</evidence>
<feature type="domain" description="SAM" evidence="5">
    <location>
        <begin position="151"/>
        <end position="214"/>
    </location>
</feature>
<feature type="region of interest" description="Disordered" evidence="4">
    <location>
        <begin position="465"/>
        <end position="490"/>
    </location>
</feature>
<gene>
    <name evidence="6" type="ORF">CAUJ_LOCUS10969</name>
</gene>
<feature type="compositionally biased region" description="Polar residues" evidence="4">
    <location>
        <begin position="470"/>
        <end position="490"/>
    </location>
</feature>
<feature type="compositionally biased region" description="Pro residues" evidence="4">
    <location>
        <begin position="508"/>
        <end position="522"/>
    </location>
</feature>
<protein>
    <recommendedName>
        <fullName evidence="5">SAM domain-containing protein</fullName>
    </recommendedName>
</protein>
<evidence type="ECO:0000256" key="4">
    <source>
        <dbReference type="SAM" id="MobiDB-lite"/>
    </source>
</evidence>
<dbReference type="InterPro" id="IPR001660">
    <property type="entry name" value="SAM"/>
</dbReference>
<accession>A0A8S1HPJ0</accession>
<proteinExistence type="predicted"/>
<organism evidence="6 7">
    <name type="scientific">Caenorhabditis auriculariae</name>
    <dbReference type="NCBI Taxonomy" id="2777116"/>
    <lineage>
        <taxon>Eukaryota</taxon>
        <taxon>Metazoa</taxon>
        <taxon>Ecdysozoa</taxon>
        <taxon>Nematoda</taxon>
        <taxon>Chromadorea</taxon>
        <taxon>Rhabditida</taxon>
        <taxon>Rhabditina</taxon>
        <taxon>Rhabditomorpha</taxon>
        <taxon>Rhabditoidea</taxon>
        <taxon>Rhabditidae</taxon>
        <taxon>Peloderinae</taxon>
        <taxon>Caenorhabditis</taxon>
    </lineage>
</organism>
<comment type="caution">
    <text evidence="6">The sequence shown here is derived from an EMBL/GenBank/DDBJ whole genome shotgun (WGS) entry which is preliminary data.</text>
</comment>
<dbReference type="InterPro" id="IPR013761">
    <property type="entry name" value="SAM/pointed_sf"/>
</dbReference>
<dbReference type="GO" id="GO:0000289">
    <property type="term" value="P:nuclear-transcribed mRNA poly(A) tail shortening"/>
    <property type="evidence" value="ECO:0007669"/>
    <property type="project" value="TreeGrafter"/>
</dbReference>
<feature type="compositionally biased region" description="Low complexity" evidence="4">
    <location>
        <begin position="523"/>
        <end position="544"/>
    </location>
</feature>
<dbReference type="SUPFAM" id="SSF47769">
    <property type="entry name" value="SAM/Pointed domain"/>
    <property type="match status" value="1"/>
</dbReference>
<keyword evidence="2" id="KW-0963">Cytoplasm</keyword>
<feature type="compositionally biased region" description="Low complexity" evidence="4">
    <location>
        <begin position="664"/>
        <end position="690"/>
    </location>
</feature>
<feature type="compositionally biased region" description="Pro residues" evidence="4">
    <location>
        <begin position="545"/>
        <end position="561"/>
    </location>
</feature>
<dbReference type="GO" id="GO:0003729">
    <property type="term" value="F:mRNA binding"/>
    <property type="evidence" value="ECO:0007669"/>
    <property type="project" value="TreeGrafter"/>
</dbReference>
<dbReference type="AlphaFoldDB" id="A0A8S1HPJ0"/>
<dbReference type="Pfam" id="PF00536">
    <property type="entry name" value="SAM_1"/>
    <property type="match status" value="1"/>
</dbReference>
<dbReference type="Proteomes" id="UP000835052">
    <property type="component" value="Unassembled WGS sequence"/>
</dbReference>
<dbReference type="OrthoDB" id="2155283at2759"/>
<evidence type="ECO:0000256" key="1">
    <source>
        <dbReference type="ARBA" id="ARBA00004496"/>
    </source>
</evidence>
<dbReference type="PANTHER" id="PTHR12515">
    <property type="entry name" value="STERILE ALPHA MOTIF DOMAIN CONTAINING PROTEIN 4-RELATED"/>
    <property type="match status" value="1"/>
</dbReference>
<evidence type="ECO:0000256" key="2">
    <source>
        <dbReference type="ARBA" id="ARBA00022490"/>
    </source>
</evidence>
<dbReference type="Gene3D" id="1.10.150.50">
    <property type="entry name" value="Transcription Factor, Ets-1"/>
    <property type="match status" value="1"/>
</dbReference>
<comment type="subcellular location">
    <subcellularLocation>
        <location evidence="1">Cytoplasm</location>
    </subcellularLocation>
</comment>
<feature type="region of interest" description="Disordered" evidence="4">
    <location>
        <begin position="664"/>
        <end position="694"/>
    </location>
</feature>
<feature type="region of interest" description="Disordered" evidence="4">
    <location>
        <begin position="502"/>
        <end position="565"/>
    </location>
</feature>
<feature type="region of interest" description="Disordered" evidence="4">
    <location>
        <begin position="25"/>
        <end position="52"/>
    </location>
</feature>
<dbReference type="PANTHER" id="PTHR12515:SF5">
    <property type="entry name" value="PROTEIN SMAUG"/>
    <property type="match status" value="1"/>
</dbReference>
<keyword evidence="3" id="KW-0694">RNA-binding</keyword>
<feature type="region of interest" description="Disordered" evidence="4">
    <location>
        <begin position="107"/>
        <end position="152"/>
    </location>
</feature>
<reference evidence="6" key="1">
    <citation type="submission" date="2020-10" db="EMBL/GenBank/DDBJ databases">
        <authorList>
            <person name="Kikuchi T."/>
        </authorList>
    </citation>
    <scope>NUCLEOTIDE SEQUENCE</scope>
    <source>
        <strain evidence="6">NKZ352</strain>
    </source>
</reference>
<evidence type="ECO:0000313" key="7">
    <source>
        <dbReference type="Proteomes" id="UP000835052"/>
    </source>
</evidence>
<dbReference type="EMBL" id="CAJGYM010000050">
    <property type="protein sequence ID" value="CAD6195050.1"/>
    <property type="molecule type" value="Genomic_DNA"/>
</dbReference>